<dbReference type="SUPFAM" id="SSF103473">
    <property type="entry name" value="MFS general substrate transporter"/>
    <property type="match status" value="1"/>
</dbReference>
<keyword evidence="1" id="KW-1133">Transmembrane helix</keyword>
<dbReference type="InterPro" id="IPR036259">
    <property type="entry name" value="MFS_trans_sf"/>
</dbReference>
<evidence type="ECO:0000256" key="1">
    <source>
        <dbReference type="SAM" id="Phobius"/>
    </source>
</evidence>
<accession>X1KM56</accession>
<feature type="transmembrane region" description="Helical" evidence="1">
    <location>
        <begin position="20"/>
        <end position="40"/>
    </location>
</feature>
<sequence>MCFSLVDFLFITYLQSPPHNISPFITTVYLTIFGISGGILGSIGFSKLSDRLANKNSKNRIYLIVFSIVIVFSTYIFLFFIPIQSMTPVQGNDLVFIITTPAFWLLGIDA</sequence>
<dbReference type="AlphaFoldDB" id="X1KM56"/>
<feature type="transmembrane region" description="Helical" evidence="1">
    <location>
        <begin position="61"/>
        <end position="83"/>
    </location>
</feature>
<organism evidence="2">
    <name type="scientific">marine sediment metagenome</name>
    <dbReference type="NCBI Taxonomy" id="412755"/>
    <lineage>
        <taxon>unclassified sequences</taxon>
        <taxon>metagenomes</taxon>
        <taxon>ecological metagenomes</taxon>
    </lineage>
</organism>
<proteinExistence type="predicted"/>
<gene>
    <name evidence="2" type="ORF">S06H3_23478</name>
</gene>
<protein>
    <recommendedName>
        <fullName evidence="3">Major facilitator superfamily (MFS) profile domain-containing protein</fullName>
    </recommendedName>
</protein>
<evidence type="ECO:0008006" key="3">
    <source>
        <dbReference type="Google" id="ProtNLM"/>
    </source>
</evidence>
<feature type="non-terminal residue" evidence="2">
    <location>
        <position position="110"/>
    </location>
</feature>
<feature type="transmembrane region" description="Helical" evidence="1">
    <location>
        <begin position="89"/>
        <end position="108"/>
    </location>
</feature>
<dbReference type="EMBL" id="BARV01012771">
    <property type="protein sequence ID" value="GAI07758.1"/>
    <property type="molecule type" value="Genomic_DNA"/>
</dbReference>
<comment type="caution">
    <text evidence="2">The sequence shown here is derived from an EMBL/GenBank/DDBJ whole genome shotgun (WGS) entry which is preliminary data.</text>
</comment>
<keyword evidence="1" id="KW-0472">Membrane</keyword>
<keyword evidence="1" id="KW-0812">Transmembrane</keyword>
<reference evidence="2" key="1">
    <citation type="journal article" date="2014" name="Front. Microbiol.">
        <title>High frequency of phylogenetically diverse reductive dehalogenase-homologous genes in deep subseafloor sedimentary metagenomes.</title>
        <authorList>
            <person name="Kawai M."/>
            <person name="Futagami T."/>
            <person name="Toyoda A."/>
            <person name="Takaki Y."/>
            <person name="Nishi S."/>
            <person name="Hori S."/>
            <person name="Arai W."/>
            <person name="Tsubouchi T."/>
            <person name="Morono Y."/>
            <person name="Uchiyama I."/>
            <person name="Ito T."/>
            <person name="Fujiyama A."/>
            <person name="Inagaki F."/>
            <person name="Takami H."/>
        </authorList>
    </citation>
    <scope>NUCLEOTIDE SEQUENCE</scope>
    <source>
        <strain evidence="2">Expedition CK06-06</strain>
    </source>
</reference>
<name>X1KM56_9ZZZZ</name>
<evidence type="ECO:0000313" key="2">
    <source>
        <dbReference type="EMBL" id="GAI07758.1"/>
    </source>
</evidence>